<dbReference type="Proteomes" id="UP001239445">
    <property type="component" value="Unassembled WGS sequence"/>
</dbReference>
<comment type="caution">
    <text evidence="2">The sequence shown here is derived from an EMBL/GenBank/DDBJ whole genome shotgun (WGS) entry which is preliminary data.</text>
</comment>
<feature type="compositionally biased region" description="Polar residues" evidence="1">
    <location>
        <begin position="246"/>
        <end position="257"/>
    </location>
</feature>
<feature type="compositionally biased region" description="Polar residues" evidence="1">
    <location>
        <begin position="390"/>
        <end position="404"/>
    </location>
</feature>
<accession>A0AAJ0BNK6</accession>
<feature type="compositionally biased region" description="Polar residues" evidence="1">
    <location>
        <begin position="496"/>
        <end position="509"/>
    </location>
</feature>
<gene>
    <name evidence="2" type="ORF">QBC47DRAFT_7229</name>
</gene>
<feature type="region of interest" description="Disordered" evidence="1">
    <location>
        <begin position="31"/>
        <end position="55"/>
    </location>
</feature>
<feature type="compositionally biased region" description="Polar residues" evidence="1">
    <location>
        <begin position="550"/>
        <end position="571"/>
    </location>
</feature>
<evidence type="ECO:0000313" key="3">
    <source>
        <dbReference type="Proteomes" id="UP001239445"/>
    </source>
</evidence>
<evidence type="ECO:0000256" key="1">
    <source>
        <dbReference type="SAM" id="MobiDB-lite"/>
    </source>
</evidence>
<feature type="compositionally biased region" description="Polar residues" evidence="1">
    <location>
        <begin position="33"/>
        <end position="53"/>
    </location>
</feature>
<name>A0AAJ0BNK6_9PEZI</name>
<proteinExistence type="predicted"/>
<reference evidence="2" key="1">
    <citation type="submission" date="2023-06" db="EMBL/GenBank/DDBJ databases">
        <title>Genome-scale phylogeny and comparative genomics of the fungal order Sordariales.</title>
        <authorList>
            <consortium name="Lawrence Berkeley National Laboratory"/>
            <person name="Hensen N."/>
            <person name="Bonometti L."/>
            <person name="Westerberg I."/>
            <person name="Brannstrom I.O."/>
            <person name="Guillou S."/>
            <person name="Cros-Aarteil S."/>
            <person name="Calhoun S."/>
            <person name="Haridas S."/>
            <person name="Kuo A."/>
            <person name="Mondo S."/>
            <person name="Pangilinan J."/>
            <person name="Riley R."/>
            <person name="Labutti K."/>
            <person name="Andreopoulos B."/>
            <person name="Lipzen A."/>
            <person name="Chen C."/>
            <person name="Yanf M."/>
            <person name="Daum C."/>
            <person name="Ng V."/>
            <person name="Clum A."/>
            <person name="Steindorff A."/>
            <person name="Ohm R."/>
            <person name="Martin F."/>
            <person name="Silar P."/>
            <person name="Natvig D."/>
            <person name="Lalanne C."/>
            <person name="Gautier V."/>
            <person name="Ament-Velasquez S.L."/>
            <person name="Kruys A."/>
            <person name="Hutchinson M.I."/>
            <person name="Powell A.J."/>
            <person name="Barry K."/>
            <person name="Miller A.N."/>
            <person name="Grigoriev I.V."/>
            <person name="Debuchy R."/>
            <person name="Gladieux P."/>
            <person name="Thoren M.H."/>
            <person name="Johannesson H."/>
        </authorList>
    </citation>
    <scope>NUCLEOTIDE SEQUENCE</scope>
    <source>
        <strain evidence="2">PSN4</strain>
    </source>
</reference>
<feature type="compositionally biased region" description="Polar residues" evidence="1">
    <location>
        <begin position="605"/>
        <end position="617"/>
    </location>
</feature>
<feature type="region of interest" description="Disordered" evidence="1">
    <location>
        <begin position="295"/>
        <end position="333"/>
    </location>
</feature>
<feature type="region of interest" description="Disordered" evidence="1">
    <location>
        <begin position="549"/>
        <end position="589"/>
    </location>
</feature>
<dbReference type="EMBL" id="MU839827">
    <property type="protein sequence ID" value="KAK1760503.1"/>
    <property type="molecule type" value="Genomic_DNA"/>
</dbReference>
<sequence>MEGLLTVPPDRGTILGRALWKPRYVVVGAAQREPTTPSAPNGRLQSSRSSTPRGLNFPGGVFLSIYKSKDDTEPVQQHSIATVTDCQVQMMAHRKQGPVLPTLVINVVPDPATDKLRKRRSSRTAGLTATRETAPTTLFFRPPNESPNRTGPEGPSLQEWAHAIHQFMQSNMLERTPLSPMTPASPTFINPFAPRPNMDMQARPGSGTPHSRPPFVSKGSIHTNSSRERDRPVTYSETHSLRSKPSDLSSHTSSMNPSHMGFHQNYTTMHPTDLPSPATTIGDYQGEFIEGWTSAQGRSSTLSSPVRTRDSVGSQVPFPSQPVMTSSSPPAPRETILDRAFQLRYIPGSERELPGEEKLSSLARFDALMREAEEKRRENEAQEKRARAATVTTTSPPGTDNSGLKSAWDLDDSDSDDDDDDNYDDGDDSDGIVGEMDGDLEDRFPQPPAPGARINPSTKRALEYIAGREAQRARPPSPEIRSPVSYNQEALMALSDSGSSQLRPQTGYSKNKRPPIAQRTHSQPQLAGMVASVPAAALPPSALREVAPTSVRSFEELSQSTTPTATTLQRSATEKRLSTSSIKRQSFTDFTKRLSSTSSLLLFQSGASSRGSNSDMDAQQQAQAPQPYSHHLHPRAAPPPPQHPSPAPPPNNQCGWRGSVGVFGAEGGFL</sequence>
<evidence type="ECO:0000313" key="2">
    <source>
        <dbReference type="EMBL" id="KAK1760503.1"/>
    </source>
</evidence>
<feature type="compositionally biased region" description="Pro residues" evidence="1">
    <location>
        <begin position="636"/>
        <end position="651"/>
    </location>
</feature>
<feature type="compositionally biased region" description="Basic and acidic residues" evidence="1">
    <location>
        <begin position="373"/>
        <end position="386"/>
    </location>
</feature>
<feature type="region of interest" description="Disordered" evidence="1">
    <location>
        <begin position="114"/>
        <end position="156"/>
    </location>
</feature>
<protein>
    <recommendedName>
        <fullName evidence="4">PH domain-containing protein</fullName>
    </recommendedName>
</protein>
<organism evidence="2 3">
    <name type="scientific">Echria macrotheca</name>
    <dbReference type="NCBI Taxonomy" id="438768"/>
    <lineage>
        <taxon>Eukaryota</taxon>
        <taxon>Fungi</taxon>
        <taxon>Dikarya</taxon>
        <taxon>Ascomycota</taxon>
        <taxon>Pezizomycotina</taxon>
        <taxon>Sordariomycetes</taxon>
        <taxon>Sordariomycetidae</taxon>
        <taxon>Sordariales</taxon>
        <taxon>Schizotheciaceae</taxon>
        <taxon>Echria</taxon>
    </lineage>
</organism>
<evidence type="ECO:0008006" key="4">
    <source>
        <dbReference type="Google" id="ProtNLM"/>
    </source>
</evidence>
<dbReference type="AlphaFoldDB" id="A0AAJ0BNK6"/>
<feature type="region of interest" description="Disordered" evidence="1">
    <location>
        <begin position="373"/>
        <end position="528"/>
    </location>
</feature>
<feature type="compositionally biased region" description="Polar residues" evidence="1">
    <location>
        <begin position="578"/>
        <end position="589"/>
    </location>
</feature>
<feature type="region of interest" description="Disordered" evidence="1">
    <location>
        <begin position="605"/>
        <end position="659"/>
    </location>
</feature>
<feature type="compositionally biased region" description="Polar residues" evidence="1">
    <location>
        <begin position="123"/>
        <end position="136"/>
    </location>
</feature>
<feature type="region of interest" description="Disordered" evidence="1">
    <location>
        <begin position="194"/>
        <end position="257"/>
    </location>
</feature>
<feature type="compositionally biased region" description="Low complexity" evidence="1">
    <location>
        <begin position="618"/>
        <end position="627"/>
    </location>
</feature>
<feature type="compositionally biased region" description="Polar residues" evidence="1">
    <location>
        <begin position="295"/>
        <end position="328"/>
    </location>
</feature>
<feature type="compositionally biased region" description="Acidic residues" evidence="1">
    <location>
        <begin position="409"/>
        <end position="440"/>
    </location>
</feature>
<keyword evidence="3" id="KW-1185">Reference proteome</keyword>